<feature type="compositionally biased region" description="Polar residues" evidence="8">
    <location>
        <begin position="36"/>
        <end position="49"/>
    </location>
</feature>
<evidence type="ECO:0000256" key="2">
    <source>
        <dbReference type="ARBA" id="ARBA00013064"/>
    </source>
</evidence>
<dbReference type="AlphaFoldDB" id="A0A9P0MQ76"/>
<keyword evidence="4" id="KW-0378">Hydrolase</keyword>
<reference evidence="10" key="1">
    <citation type="submission" date="2022-01" db="EMBL/GenBank/DDBJ databases">
        <authorList>
            <person name="King R."/>
        </authorList>
    </citation>
    <scope>NUCLEOTIDE SEQUENCE</scope>
</reference>
<dbReference type="GO" id="GO:0009794">
    <property type="term" value="P:regulation of mitotic cell cycle, embryonic"/>
    <property type="evidence" value="ECO:0007669"/>
    <property type="project" value="UniProtKB-ARBA"/>
</dbReference>
<dbReference type="GO" id="GO:0051301">
    <property type="term" value="P:cell division"/>
    <property type="evidence" value="ECO:0007669"/>
    <property type="project" value="UniProtKB-KW"/>
</dbReference>
<dbReference type="CDD" id="cd01530">
    <property type="entry name" value="Cdc25"/>
    <property type="match status" value="1"/>
</dbReference>
<organism evidence="10 11">
    <name type="scientific">Nezara viridula</name>
    <name type="common">Southern green stink bug</name>
    <name type="synonym">Cimex viridulus</name>
    <dbReference type="NCBI Taxonomy" id="85310"/>
    <lineage>
        <taxon>Eukaryota</taxon>
        <taxon>Metazoa</taxon>
        <taxon>Ecdysozoa</taxon>
        <taxon>Arthropoda</taxon>
        <taxon>Hexapoda</taxon>
        <taxon>Insecta</taxon>
        <taxon>Pterygota</taxon>
        <taxon>Neoptera</taxon>
        <taxon>Paraneoptera</taxon>
        <taxon>Hemiptera</taxon>
        <taxon>Heteroptera</taxon>
        <taxon>Panheteroptera</taxon>
        <taxon>Pentatomomorpha</taxon>
        <taxon>Pentatomoidea</taxon>
        <taxon>Pentatomidae</taxon>
        <taxon>Pentatominae</taxon>
        <taxon>Nezara</taxon>
    </lineage>
</organism>
<dbReference type="GO" id="GO:0000086">
    <property type="term" value="P:G2/M transition of mitotic cell cycle"/>
    <property type="evidence" value="ECO:0007669"/>
    <property type="project" value="TreeGrafter"/>
</dbReference>
<evidence type="ECO:0000256" key="3">
    <source>
        <dbReference type="ARBA" id="ARBA00022618"/>
    </source>
</evidence>
<keyword evidence="5" id="KW-0904">Protein phosphatase</keyword>
<dbReference type="GO" id="GO:0005634">
    <property type="term" value="C:nucleus"/>
    <property type="evidence" value="ECO:0007669"/>
    <property type="project" value="TreeGrafter"/>
</dbReference>
<dbReference type="EC" id="3.1.3.48" evidence="2"/>
<dbReference type="SUPFAM" id="SSF52821">
    <property type="entry name" value="Rhodanese/Cell cycle control phosphatase"/>
    <property type="match status" value="1"/>
</dbReference>
<dbReference type="Gene3D" id="3.40.250.10">
    <property type="entry name" value="Rhodanese-like domain"/>
    <property type="match status" value="1"/>
</dbReference>
<dbReference type="GO" id="GO:0004725">
    <property type="term" value="F:protein tyrosine phosphatase activity"/>
    <property type="evidence" value="ECO:0007669"/>
    <property type="project" value="UniProtKB-EC"/>
</dbReference>
<evidence type="ECO:0000313" key="11">
    <source>
        <dbReference type="Proteomes" id="UP001152798"/>
    </source>
</evidence>
<gene>
    <name evidence="10" type="ORF">NEZAVI_LOCUS9899</name>
</gene>
<dbReference type="GO" id="GO:0110032">
    <property type="term" value="P:positive regulation of G2/MI transition of meiotic cell cycle"/>
    <property type="evidence" value="ECO:0007669"/>
    <property type="project" value="TreeGrafter"/>
</dbReference>
<feature type="compositionally biased region" description="Basic and acidic residues" evidence="8">
    <location>
        <begin position="220"/>
        <end position="233"/>
    </location>
</feature>
<evidence type="ECO:0000256" key="4">
    <source>
        <dbReference type="ARBA" id="ARBA00022801"/>
    </source>
</evidence>
<feature type="domain" description="Rhodanese" evidence="9">
    <location>
        <begin position="311"/>
        <end position="422"/>
    </location>
</feature>
<dbReference type="InterPro" id="IPR036873">
    <property type="entry name" value="Rhodanese-like_dom_sf"/>
</dbReference>
<evidence type="ECO:0000256" key="1">
    <source>
        <dbReference type="ARBA" id="ARBA00011065"/>
    </source>
</evidence>
<dbReference type="GO" id="GO:0005737">
    <property type="term" value="C:cytoplasm"/>
    <property type="evidence" value="ECO:0007669"/>
    <property type="project" value="TreeGrafter"/>
</dbReference>
<dbReference type="GO" id="GO:0010971">
    <property type="term" value="P:positive regulation of G2/M transition of mitotic cell cycle"/>
    <property type="evidence" value="ECO:0007669"/>
    <property type="project" value="TreeGrafter"/>
</dbReference>
<comment type="catalytic activity">
    <reaction evidence="7">
        <text>O-phospho-L-tyrosyl-[protein] + H2O = L-tyrosyl-[protein] + phosphate</text>
        <dbReference type="Rhea" id="RHEA:10684"/>
        <dbReference type="Rhea" id="RHEA-COMP:10136"/>
        <dbReference type="Rhea" id="RHEA-COMP:20101"/>
        <dbReference type="ChEBI" id="CHEBI:15377"/>
        <dbReference type="ChEBI" id="CHEBI:43474"/>
        <dbReference type="ChEBI" id="CHEBI:46858"/>
        <dbReference type="ChEBI" id="CHEBI:61978"/>
        <dbReference type="EC" id="3.1.3.48"/>
    </reaction>
</comment>
<feature type="region of interest" description="Disordered" evidence="8">
    <location>
        <begin position="117"/>
        <end position="139"/>
    </location>
</feature>
<dbReference type="InterPro" id="IPR000751">
    <property type="entry name" value="MPI_Phosphatase"/>
</dbReference>
<evidence type="ECO:0000313" key="10">
    <source>
        <dbReference type="EMBL" id="CAH1400720.1"/>
    </source>
</evidence>
<feature type="region of interest" description="Disordered" evidence="8">
    <location>
        <begin position="178"/>
        <end position="233"/>
    </location>
</feature>
<protein>
    <recommendedName>
        <fullName evidence="2">protein-tyrosine-phosphatase</fullName>
        <ecNumber evidence="2">3.1.3.48</ecNumber>
    </recommendedName>
</protein>
<dbReference type="PANTHER" id="PTHR10828:SF76">
    <property type="entry name" value="M-PHASE INDUCER PHOSPHATASE"/>
    <property type="match status" value="1"/>
</dbReference>
<dbReference type="PANTHER" id="PTHR10828">
    <property type="entry name" value="M-PHASE INDUCER PHOSPHATASE DUAL SPECIFICITY PHOSPHATASE CDC25"/>
    <property type="match status" value="1"/>
</dbReference>
<evidence type="ECO:0000259" key="9">
    <source>
        <dbReference type="PROSITE" id="PS50206"/>
    </source>
</evidence>
<dbReference type="GO" id="GO:0032502">
    <property type="term" value="P:developmental process"/>
    <property type="evidence" value="ECO:0007669"/>
    <property type="project" value="UniProtKB-ARBA"/>
</dbReference>
<dbReference type="SMART" id="SM00450">
    <property type="entry name" value="RHOD"/>
    <property type="match status" value="1"/>
</dbReference>
<sequence length="465" mass="51565">MEDFNSTESPLTNLTVGLEGTKLSSLKKSLAFSPKGKNSSSSPQRTPLQSVHNVLPKKELFQSGLRVSSTPPGRCGRRFIFDENSPVLKSPSGYTVVVRQRRLNLLLEDAEANSQDSSISEGSFRFAQPSGFAPKRTDSPRRCLKFSSENLSSLSSLSCASSDSGLGSEDGFAELAATDEDSNSCPNTLGNLLSGSLSTPQRARKRRSSPMKSGAKRSKALGDKTKPLGDRASEENKGTLFQYGFTRKAKLEHSTSDSELLLALHRSTQENLIGDLTRPFALPLTTGKHQDLKSISSTTLAKLINGEYSDVINSFVIVDCRYPYEYDGGHIIGAVNLFTCEHIIKQLLEPKISKGNSKVDSEKRNIVIFHCEFSSERGPFLSRFLRKEDRAGHDYPNLAFPEMYLLHGGYKAFFAEHKELCDPQSYRTMQDPNHTQDLKHFRAKSKSWAPSNHKKLTMRSLSRLL</sequence>
<feature type="compositionally biased region" description="Basic residues" evidence="8">
    <location>
        <begin position="202"/>
        <end position="219"/>
    </location>
</feature>
<name>A0A9P0MQ76_NEZVI</name>
<feature type="compositionally biased region" description="Low complexity" evidence="8">
    <location>
        <begin position="186"/>
        <end position="200"/>
    </location>
</feature>
<keyword evidence="6" id="KW-0131">Cell cycle</keyword>
<dbReference type="FunFam" id="3.40.250.10:FF:000036">
    <property type="entry name" value="M-phase inducer phosphatase"/>
    <property type="match status" value="1"/>
</dbReference>
<keyword evidence="11" id="KW-1185">Reference proteome</keyword>
<evidence type="ECO:0000256" key="5">
    <source>
        <dbReference type="ARBA" id="ARBA00022912"/>
    </source>
</evidence>
<proteinExistence type="inferred from homology"/>
<accession>A0A9P0MQ76</accession>
<dbReference type="Pfam" id="PF00581">
    <property type="entry name" value="Rhodanese"/>
    <property type="match status" value="1"/>
</dbReference>
<dbReference type="InterPro" id="IPR001763">
    <property type="entry name" value="Rhodanese-like_dom"/>
</dbReference>
<dbReference type="GO" id="GO:0010256">
    <property type="term" value="P:endomembrane system organization"/>
    <property type="evidence" value="ECO:0007669"/>
    <property type="project" value="UniProtKB-ARBA"/>
</dbReference>
<dbReference type="EMBL" id="OV725080">
    <property type="protein sequence ID" value="CAH1400720.1"/>
    <property type="molecule type" value="Genomic_DNA"/>
</dbReference>
<dbReference type="PROSITE" id="PS50206">
    <property type="entry name" value="RHODANESE_3"/>
    <property type="match status" value="1"/>
</dbReference>
<evidence type="ECO:0000256" key="6">
    <source>
        <dbReference type="ARBA" id="ARBA00023306"/>
    </source>
</evidence>
<dbReference type="Proteomes" id="UP001152798">
    <property type="component" value="Chromosome 4"/>
</dbReference>
<dbReference type="OrthoDB" id="26523at2759"/>
<feature type="region of interest" description="Disordered" evidence="8">
    <location>
        <begin position="29"/>
        <end position="49"/>
    </location>
</feature>
<evidence type="ECO:0000256" key="8">
    <source>
        <dbReference type="SAM" id="MobiDB-lite"/>
    </source>
</evidence>
<evidence type="ECO:0000256" key="7">
    <source>
        <dbReference type="ARBA" id="ARBA00051722"/>
    </source>
</evidence>
<keyword evidence="3" id="KW-0132">Cell division</keyword>
<comment type="similarity">
    <text evidence="1">Belongs to the MPI phosphatase family.</text>
</comment>
<dbReference type="PRINTS" id="PR00716">
    <property type="entry name" value="MPIPHPHTASE"/>
</dbReference>